<dbReference type="PANTHER" id="PTHR14523">
    <property type="entry name" value="UNCHARACTERIZED PROTEIN C17ORF53 HOMOLOG"/>
    <property type="match status" value="1"/>
</dbReference>
<gene>
    <name evidence="2" type="ORF">Tco_1045460</name>
</gene>
<reference evidence="2" key="1">
    <citation type="journal article" date="2022" name="Int. J. Mol. Sci.">
        <title>Draft Genome of Tanacetum Coccineum: Genomic Comparison of Closely Related Tanacetum-Family Plants.</title>
        <authorList>
            <person name="Yamashiro T."/>
            <person name="Shiraishi A."/>
            <person name="Nakayama K."/>
            <person name="Satake H."/>
        </authorList>
    </citation>
    <scope>NUCLEOTIDE SEQUENCE</scope>
</reference>
<keyword evidence="3" id="KW-1185">Reference proteome</keyword>
<proteinExistence type="predicted"/>
<dbReference type="EMBL" id="BQNB010018829">
    <property type="protein sequence ID" value="GJT78735.1"/>
    <property type="molecule type" value="Genomic_DNA"/>
</dbReference>
<dbReference type="GO" id="GO:0003964">
    <property type="term" value="F:RNA-directed DNA polymerase activity"/>
    <property type="evidence" value="ECO:0007669"/>
    <property type="project" value="UniProtKB-KW"/>
</dbReference>
<comment type="caution">
    <text evidence="2">The sequence shown here is derived from an EMBL/GenBank/DDBJ whole genome shotgun (WGS) entry which is preliminary data.</text>
</comment>
<feature type="domain" description="Homologous recombination OB-fold protein OB-fold" evidence="1">
    <location>
        <begin position="87"/>
        <end position="128"/>
    </location>
</feature>
<evidence type="ECO:0000259" key="1">
    <source>
        <dbReference type="Pfam" id="PF15072"/>
    </source>
</evidence>
<name>A0ABQ5GUE4_9ASTR</name>
<protein>
    <submittedName>
        <fullName evidence="2">Reverse transcriptase domain-containing protein</fullName>
    </submittedName>
</protein>
<evidence type="ECO:0000313" key="3">
    <source>
        <dbReference type="Proteomes" id="UP001151760"/>
    </source>
</evidence>
<evidence type="ECO:0000313" key="2">
    <source>
        <dbReference type="EMBL" id="GJT78735.1"/>
    </source>
</evidence>
<reference evidence="2" key="2">
    <citation type="submission" date="2022-01" db="EMBL/GenBank/DDBJ databases">
        <authorList>
            <person name="Yamashiro T."/>
            <person name="Shiraishi A."/>
            <person name="Satake H."/>
            <person name="Nakayama K."/>
        </authorList>
    </citation>
    <scope>NUCLEOTIDE SEQUENCE</scope>
</reference>
<accession>A0ABQ5GUE4</accession>
<sequence length="141" mass="16049">MVQDLNRNYNWVSSYKEMLWSFHRNPNSGHENVMPTQEYVRKVIQDASEGDHFTRGPWLSAVVYLHVEGIMESGCLGDMKKYCKNGKLERVVGVIMSYTPNALGDLTVTLKDPSGTMGCIIITKFLKRRRVTQGLSTSELF</sequence>
<dbReference type="Pfam" id="PF15072">
    <property type="entry name" value="HROB"/>
    <property type="match status" value="1"/>
</dbReference>
<dbReference type="InterPro" id="IPR028045">
    <property type="entry name" value="HROB"/>
</dbReference>
<dbReference type="InterPro" id="IPR058570">
    <property type="entry name" value="HROB_OB"/>
</dbReference>
<keyword evidence="2" id="KW-0695">RNA-directed DNA polymerase</keyword>
<dbReference type="Proteomes" id="UP001151760">
    <property type="component" value="Unassembled WGS sequence"/>
</dbReference>
<dbReference type="PANTHER" id="PTHR14523:SF1">
    <property type="entry name" value="HOMOLOGOUS RECOMBINATION OB-FOLD PROTEIN"/>
    <property type="match status" value="1"/>
</dbReference>
<organism evidence="2 3">
    <name type="scientific">Tanacetum coccineum</name>
    <dbReference type="NCBI Taxonomy" id="301880"/>
    <lineage>
        <taxon>Eukaryota</taxon>
        <taxon>Viridiplantae</taxon>
        <taxon>Streptophyta</taxon>
        <taxon>Embryophyta</taxon>
        <taxon>Tracheophyta</taxon>
        <taxon>Spermatophyta</taxon>
        <taxon>Magnoliopsida</taxon>
        <taxon>eudicotyledons</taxon>
        <taxon>Gunneridae</taxon>
        <taxon>Pentapetalae</taxon>
        <taxon>asterids</taxon>
        <taxon>campanulids</taxon>
        <taxon>Asterales</taxon>
        <taxon>Asteraceae</taxon>
        <taxon>Asteroideae</taxon>
        <taxon>Anthemideae</taxon>
        <taxon>Anthemidinae</taxon>
        <taxon>Tanacetum</taxon>
    </lineage>
</organism>
<keyword evidence="2" id="KW-0808">Transferase</keyword>
<keyword evidence="2" id="KW-0548">Nucleotidyltransferase</keyword>